<dbReference type="AlphaFoldDB" id="A0A2W1JAT4"/>
<organism evidence="2 3">
    <name type="scientific">Acaryochloris thomasi RCC1774</name>
    <dbReference type="NCBI Taxonomy" id="1764569"/>
    <lineage>
        <taxon>Bacteria</taxon>
        <taxon>Bacillati</taxon>
        <taxon>Cyanobacteriota</taxon>
        <taxon>Cyanophyceae</taxon>
        <taxon>Acaryochloridales</taxon>
        <taxon>Acaryochloridaceae</taxon>
        <taxon>Acaryochloris</taxon>
        <taxon>Acaryochloris thomasi</taxon>
    </lineage>
</organism>
<gene>
    <name evidence="2" type="ORF">C1752_08301</name>
</gene>
<evidence type="ECO:0000313" key="2">
    <source>
        <dbReference type="EMBL" id="PZD71098.1"/>
    </source>
</evidence>
<dbReference type="RefSeq" id="WP_110988421.1">
    <property type="nucleotide sequence ID" value="NZ_CAWNWM010000022.1"/>
</dbReference>
<name>A0A2W1JAT4_9CYAN</name>
<dbReference type="CDD" id="cd02439">
    <property type="entry name" value="DMB-PRT_CobT"/>
    <property type="match status" value="1"/>
</dbReference>
<keyword evidence="3" id="KW-1185">Reference proteome</keyword>
<dbReference type="GO" id="GO:0008939">
    <property type="term" value="F:nicotinate-nucleotide-dimethylbenzimidazole phosphoribosyltransferase activity"/>
    <property type="evidence" value="ECO:0007669"/>
    <property type="project" value="InterPro"/>
</dbReference>
<sequence>MIRVYTQQQQGERWLQRYRGCAPVFVCVLGFTETALLPGISAAGTTPQARQYTAIADAEFLVNGPCPDVQYPLPPLEQGASPVFISRAVLNGQQIKPQIFNAGLPIPPSVKHVDLQGQPARCLSTGTALPLNIVEALWQQGLQWGQKLAVPGRYIICAECVVGGTTTAQAVVTGLGFLVSGKINSSHPVCNHAQKQKLVQAGLQVADLSSSDPIGLVAAVGDPMQIVVAGMMIAASQTCGVLLAGGTQMLAVYALARSIASSQRIAWNPEQVVVGTTRWVAEDPSGDTVGLANLIGAVPLLAGQLDFSKSKYPQLRAYEQGYVKEGVGAGGCAAVSHLYKGWHSTELLSEIEALLAQQNMMRPSLA</sequence>
<protein>
    <recommendedName>
        <fullName evidence="1">UPF0284 protein C1752_08301</fullName>
    </recommendedName>
</protein>
<dbReference type="Pfam" id="PF02277">
    <property type="entry name" value="DBI_PRT"/>
    <property type="match status" value="1"/>
</dbReference>
<dbReference type="InterPro" id="IPR002805">
    <property type="entry name" value="Nict_dMeBzImd_PRibTrfase_arc"/>
</dbReference>
<dbReference type="Gene3D" id="3.40.50.10210">
    <property type="match status" value="1"/>
</dbReference>
<comment type="caution">
    <text evidence="2">The sequence shown here is derived from an EMBL/GenBank/DDBJ whole genome shotgun (WGS) entry which is preliminary data.</text>
</comment>
<dbReference type="HAMAP" id="MF_01086">
    <property type="entry name" value="UPF0284"/>
    <property type="match status" value="1"/>
</dbReference>
<evidence type="ECO:0000256" key="1">
    <source>
        <dbReference type="HAMAP-Rule" id="MF_01086"/>
    </source>
</evidence>
<proteinExistence type="inferred from homology"/>
<accession>A0A2W1JAT4</accession>
<dbReference type="Proteomes" id="UP000248857">
    <property type="component" value="Unassembled WGS sequence"/>
</dbReference>
<comment type="similarity">
    <text evidence="1">Belongs to the UPF0284 family.</text>
</comment>
<dbReference type="OrthoDB" id="418257at2"/>
<dbReference type="EMBL" id="PQWO01000022">
    <property type="protein sequence ID" value="PZD71098.1"/>
    <property type="molecule type" value="Genomic_DNA"/>
</dbReference>
<dbReference type="PANTHER" id="PTHR38811">
    <property type="match status" value="1"/>
</dbReference>
<dbReference type="SUPFAM" id="SSF52733">
    <property type="entry name" value="Nicotinate mononucleotide:5,6-dimethylbenzimidazole phosphoribosyltransferase (CobT)"/>
    <property type="match status" value="1"/>
</dbReference>
<reference evidence="2 3" key="1">
    <citation type="journal article" date="2018" name="Sci. Rep.">
        <title>A novel species of the marine cyanobacterium Acaryochloris with a unique pigment content and lifestyle.</title>
        <authorList>
            <person name="Partensky F."/>
            <person name="Six C."/>
            <person name="Ratin M."/>
            <person name="Garczarek L."/>
            <person name="Vaulot D."/>
            <person name="Probert I."/>
            <person name="Calteau A."/>
            <person name="Gourvil P."/>
            <person name="Marie D."/>
            <person name="Grebert T."/>
            <person name="Bouchier C."/>
            <person name="Le Panse S."/>
            <person name="Gachenot M."/>
            <person name="Rodriguez F."/>
            <person name="Garrido J.L."/>
        </authorList>
    </citation>
    <scope>NUCLEOTIDE SEQUENCE [LARGE SCALE GENOMIC DNA]</scope>
    <source>
        <strain evidence="2 3">RCC1774</strain>
    </source>
</reference>
<evidence type="ECO:0000313" key="3">
    <source>
        <dbReference type="Proteomes" id="UP000248857"/>
    </source>
</evidence>
<dbReference type="InterPro" id="IPR003200">
    <property type="entry name" value="Nict_dMeBzImd_PRibTrfase"/>
</dbReference>
<dbReference type="NCBIfam" id="NF003373">
    <property type="entry name" value="PRK04447.1-6"/>
    <property type="match status" value="1"/>
</dbReference>
<dbReference type="NCBIfam" id="TIGR00303">
    <property type="entry name" value="nicotinate mononucleotide-dependent phosphoribosyltransferase CobT"/>
    <property type="match status" value="1"/>
</dbReference>
<dbReference type="InterPro" id="IPR036087">
    <property type="entry name" value="Nict_dMeBzImd_PRibTrfase_sf"/>
</dbReference>
<dbReference type="PANTHER" id="PTHR38811:SF1">
    <property type="entry name" value="UPF0284 PROTEIN SLL1500"/>
    <property type="match status" value="1"/>
</dbReference>